<reference evidence="4 5" key="1">
    <citation type="journal article" date="2023" name="G3 (Bethesda)">
        <title>A chromosome-length genome assembly and annotation of blackberry (Rubus argutus, cv. 'Hillquist').</title>
        <authorList>
            <person name="Bruna T."/>
            <person name="Aryal R."/>
            <person name="Dudchenko O."/>
            <person name="Sargent D.J."/>
            <person name="Mead D."/>
            <person name="Buti M."/>
            <person name="Cavallini A."/>
            <person name="Hytonen T."/>
            <person name="Andres J."/>
            <person name="Pham M."/>
            <person name="Weisz D."/>
            <person name="Mascagni F."/>
            <person name="Usai G."/>
            <person name="Natali L."/>
            <person name="Bassil N."/>
            <person name="Fernandez G.E."/>
            <person name="Lomsadze A."/>
            <person name="Armour M."/>
            <person name="Olukolu B."/>
            <person name="Poorten T."/>
            <person name="Britton C."/>
            <person name="Davik J."/>
            <person name="Ashrafi H."/>
            <person name="Aiden E.L."/>
            <person name="Borodovsky M."/>
            <person name="Worthington M."/>
        </authorList>
    </citation>
    <scope>NUCLEOTIDE SEQUENCE [LARGE SCALE GENOMIC DNA]</scope>
    <source>
        <strain evidence="4">PI 553951</strain>
    </source>
</reference>
<feature type="transmembrane region" description="Helical" evidence="2">
    <location>
        <begin position="241"/>
        <end position="264"/>
    </location>
</feature>
<dbReference type="AlphaFoldDB" id="A0AAW1W9N3"/>
<keyword evidence="2" id="KW-0472">Membrane</keyword>
<proteinExistence type="predicted"/>
<feature type="region of interest" description="Disordered" evidence="1">
    <location>
        <begin position="215"/>
        <end position="236"/>
    </location>
</feature>
<evidence type="ECO:0000313" key="4">
    <source>
        <dbReference type="EMBL" id="KAK9920189.1"/>
    </source>
</evidence>
<dbReference type="EMBL" id="JBEDUW010000006">
    <property type="protein sequence ID" value="KAK9920189.1"/>
    <property type="molecule type" value="Genomic_DNA"/>
</dbReference>
<sequence length="314" mass="33904">MGLLFRSLAMLVVVIWFSRLSDLSAQSPSGQAPALDALLQDYAYRAFVHPKTGVPYDAQVPSNLTGIEIAALRLRSGSLYRRGVVYKEFNIPVGLTESPYAERLVLVYQNLGNRSMVYYPLPGYSYLAPVLGLLAYDAINLSAKNLPLLDLRASRDPINIEFQDVKPTPDGTIAKCVTFDLDGSVNLSNVRSGNACSAVQQGHFSIVVESLAPAPSPVTTNNVSPPSPGGGGKKKSNSKTWIIVGSVLGGLALSALLAFLVLWVHKYKERKHLEEMEKAADVGEALHMTTVGDTKAPSAMVTRTQPTIESEYVP</sequence>
<keyword evidence="3" id="KW-0732">Signal</keyword>
<dbReference type="Proteomes" id="UP001457282">
    <property type="component" value="Unassembled WGS sequence"/>
</dbReference>
<keyword evidence="5" id="KW-1185">Reference proteome</keyword>
<keyword evidence="2" id="KW-1133">Transmembrane helix</keyword>
<evidence type="ECO:0000256" key="1">
    <source>
        <dbReference type="SAM" id="MobiDB-lite"/>
    </source>
</evidence>
<accession>A0AAW1W9N3</accession>
<dbReference type="PANTHER" id="PTHR33512:SF14">
    <property type="entry name" value="EXPRESSED PROTEIN"/>
    <property type="match status" value="1"/>
</dbReference>
<gene>
    <name evidence="4" type="ORF">M0R45_028748</name>
</gene>
<keyword evidence="2" id="KW-0812">Transmembrane</keyword>
<dbReference type="Pfam" id="PF06697">
    <property type="entry name" value="DUF1191"/>
    <property type="match status" value="1"/>
</dbReference>
<evidence type="ECO:0000313" key="5">
    <source>
        <dbReference type="Proteomes" id="UP001457282"/>
    </source>
</evidence>
<dbReference type="PANTHER" id="PTHR33512">
    <property type="entry name" value="PROTEIN, PUTATIVE (DUF1191)-RELATED"/>
    <property type="match status" value="1"/>
</dbReference>
<evidence type="ECO:0000256" key="2">
    <source>
        <dbReference type="SAM" id="Phobius"/>
    </source>
</evidence>
<dbReference type="GO" id="GO:0016020">
    <property type="term" value="C:membrane"/>
    <property type="evidence" value="ECO:0007669"/>
    <property type="project" value="TreeGrafter"/>
</dbReference>
<organism evidence="4 5">
    <name type="scientific">Rubus argutus</name>
    <name type="common">Southern blackberry</name>
    <dbReference type="NCBI Taxonomy" id="59490"/>
    <lineage>
        <taxon>Eukaryota</taxon>
        <taxon>Viridiplantae</taxon>
        <taxon>Streptophyta</taxon>
        <taxon>Embryophyta</taxon>
        <taxon>Tracheophyta</taxon>
        <taxon>Spermatophyta</taxon>
        <taxon>Magnoliopsida</taxon>
        <taxon>eudicotyledons</taxon>
        <taxon>Gunneridae</taxon>
        <taxon>Pentapetalae</taxon>
        <taxon>rosids</taxon>
        <taxon>fabids</taxon>
        <taxon>Rosales</taxon>
        <taxon>Rosaceae</taxon>
        <taxon>Rosoideae</taxon>
        <taxon>Rosoideae incertae sedis</taxon>
        <taxon>Rubus</taxon>
    </lineage>
</organism>
<feature type="signal peptide" evidence="3">
    <location>
        <begin position="1"/>
        <end position="25"/>
    </location>
</feature>
<feature type="chain" id="PRO_5043486486" evidence="3">
    <location>
        <begin position="26"/>
        <end position="314"/>
    </location>
</feature>
<protein>
    <submittedName>
        <fullName evidence="4">Uncharacterized protein</fullName>
    </submittedName>
</protein>
<name>A0AAW1W9N3_RUBAR</name>
<evidence type="ECO:0000256" key="3">
    <source>
        <dbReference type="SAM" id="SignalP"/>
    </source>
</evidence>
<dbReference type="InterPro" id="IPR010605">
    <property type="entry name" value="DUF1191"/>
</dbReference>
<comment type="caution">
    <text evidence="4">The sequence shown here is derived from an EMBL/GenBank/DDBJ whole genome shotgun (WGS) entry which is preliminary data.</text>
</comment>